<evidence type="ECO:0000256" key="3">
    <source>
        <dbReference type="ARBA" id="ARBA00022571"/>
    </source>
</evidence>
<dbReference type="PIRSF" id="PIRSF000423">
    <property type="entry name" value="ArgA"/>
    <property type="match status" value="1"/>
</dbReference>
<dbReference type="InterPro" id="IPR036393">
    <property type="entry name" value="AceGlu_kinase-like_sf"/>
</dbReference>
<dbReference type="HOGENOM" id="CLU_024773_0_0_6"/>
<dbReference type="CDD" id="cd04237">
    <property type="entry name" value="AAK_NAGS-ABP"/>
    <property type="match status" value="1"/>
</dbReference>
<comment type="miscellaneous">
    <text evidence="8">In bacteria which possess the bifunctional enzyme ornithine acetyltransferase/N-acetylglutamate synthase (ArgJ), ArgA fulfills an anaplerotic role.</text>
</comment>
<sequence>MSLFFVFVASLLYLHNYIYKHFLISMHQSELDFTNNLRQASPYIAKHRNKTIVIYLPGDLIFNSDALQQLAKDIVLLNNLGLKVVLTLGASRQINQAFETLGIPWQTQNDTRITKLEHLEVFQKTIGVVRAQVEAAFSKASAEQNIHLTIVSGNWVIAQPKGIINGIDFQHTGILRKINNQAIESTLNAGQVALLTPLAYSLTGEVFNLNTLEQAFAIATKLDADKLLIFTDQTSLAELPQALSRKDVKHHLETTQNNSQKRLLKLATEANEHIRRIHLMSQDNPSAMLLELFSRDGHGTLIYNDRYHDLRPAQSDDVAGIINLITPLEQEGILAKRSRETLELEIHNFLVIEIDQKIIGCAALYPIDNQNAELACLAVDKAYQGLALGEELLNAIQKKARDRNVSTLYLLTTHTHHWFIEHGFTESTPSQLPESRQSFYNNQRQSKVLLKKL</sequence>
<keyword evidence="5 8" id="KW-0808">Transferase</keyword>
<proteinExistence type="inferred from homology"/>
<dbReference type="Pfam" id="PF00583">
    <property type="entry name" value="Acetyltransf_1"/>
    <property type="match status" value="1"/>
</dbReference>
<dbReference type="GO" id="GO:0006526">
    <property type="term" value="P:L-arginine biosynthetic process"/>
    <property type="evidence" value="ECO:0007669"/>
    <property type="project" value="UniProtKB-UniRule"/>
</dbReference>
<feature type="domain" description="N-acetyltransferase" evidence="9">
    <location>
        <begin position="308"/>
        <end position="453"/>
    </location>
</feature>
<evidence type="ECO:0000256" key="1">
    <source>
        <dbReference type="ARBA" id="ARBA00004925"/>
    </source>
</evidence>
<comment type="catalytic activity">
    <reaction evidence="7 8">
        <text>L-glutamate + acetyl-CoA = N-acetyl-L-glutamate + CoA + H(+)</text>
        <dbReference type="Rhea" id="RHEA:24292"/>
        <dbReference type="ChEBI" id="CHEBI:15378"/>
        <dbReference type="ChEBI" id="CHEBI:29985"/>
        <dbReference type="ChEBI" id="CHEBI:44337"/>
        <dbReference type="ChEBI" id="CHEBI:57287"/>
        <dbReference type="ChEBI" id="CHEBI:57288"/>
        <dbReference type="EC" id="2.3.1.1"/>
    </reaction>
</comment>
<evidence type="ECO:0000256" key="7">
    <source>
        <dbReference type="ARBA" id="ARBA00048372"/>
    </source>
</evidence>
<dbReference type="STRING" id="317025.Tcr_0598"/>
<dbReference type="SUPFAM" id="SSF55729">
    <property type="entry name" value="Acyl-CoA N-acyltransferases (Nat)"/>
    <property type="match status" value="1"/>
</dbReference>
<dbReference type="SUPFAM" id="SSF53633">
    <property type="entry name" value="Carbamate kinase-like"/>
    <property type="match status" value="1"/>
</dbReference>
<dbReference type="NCBIfam" id="TIGR01890">
    <property type="entry name" value="N-Ac-Glu-synth"/>
    <property type="match status" value="1"/>
</dbReference>
<evidence type="ECO:0000259" key="9">
    <source>
        <dbReference type="PROSITE" id="PS51186"/>
    </source>
</evidence>
<dbReference type="PANTHER" id="PTHR30602:SF12">
    <property type="entry name" value="AMINO-ACID ACETYLTRANSFERASE NAGS1, CHLOROPLASTIC-RELATED"/>
    <property type="match status" value="1"/>
</dbReference>
<comment type="similarity">
    <text evidence="2 8">Belongs to the acetyltransferase family. ArgA subfamily.</text>
</comment>
<accession>Q31I29</accession>
<evidence type="ECO:0000256" key="6">
    <source>
        <dbReference type="ARBA" id="ARBA00023315"/>
    </source>
</evidence>
<evidence type="ECO:0000256" key="4">
    <source>
        <dbReference type="ARBA" id="ARBA00022605"/>
    </source>
</evidence>
<dbReference type="PROSITE" id="PS51186">
    <property type="entry name" value="GNAT"/>
    <property type="match status" value="1"/>
</dbReference>
<dbReference type="CDD" id="cd04301">
    <property type="entry name" value="NAT_SF"/>
    <property type="match status" value="1"/>
</dbReference>
<dbReference type="GO" id="GO:0004042">
    <property type="term" value="F:L-glutamate N-acetyltransferase activity"/>
    <property type="evidence" value="ECO:0007669"/>
    <property type="project" value="UniProtKB-UniRule"/>
</dbReference>
<name>Q31I29_HYDCU</name>
<keyword evidence="4 8" id="KW-0028">Amino-acid biosynthesis</keyword>
<comment type="subcellular location">
    <subcellularLocation>
        <location evidence="8">Cytoplasm</location>
    </subcellularLocation>
</comment>
<dbReference type="Gene3D" id="3.40.630.30">
    <property type="match status" value="1"/>
</dbReference>
<dbReference type="Pfam" id="PF00696">
    <property type="entry name" value="AA_kinase"/>
    <property type="match status" value="1"/>
</dbReference>
<dbReference type="KEGG" id="tcx:Tcr_0598"/>
<dbReference type="InterPro" id="IPR010167">
    <property type="entry name" value="NH2A_AcTrfase"/>
</dbReference>
<reference evidence="10" key="1">
    <citation type="submission" date="2006-07" db="EMBL/GenBank/DDBJ databases">
        <title>Complete sequence of Thiomicrospira crunogena XCL-2.</title>
        <authorList>
            <consortium name="US DOE Joint Genome Institute"/>
            <person name="Copeland A."/>
            <person name="Lucas S."/>
            <person name="Lapidus A."/>
            <person name="Barry K."/>
            <person name="Detter J.C."/>
            <person name="Glavina del Rio T."/>
            <person name="Hammon N."/>
            <person name="Israni S."/>
            <person name="Dalin E."/>
            <person name="Tice H."/>
            <person name="Pitluck S."/>
            <person name="Chain P."/>
            <person name="Malfatti S."/>
            <person name="Shin M."/>
            <person name="Vergez L."/>
            <person name="Schmutz J."/>
            <person name="Larimer F."/>
            <person name="Land M."/>
            <person name="Hauser L."/>
            <person name="Kyrpides N."/>
            <person name="Lykidis A."/>
            <person name="Scott K.M."/>
            <person name="Sievert S."/>
            <person name="Kerfeld C."/>
            <person name="Freyermuth S."/>
            <person name="Dobrinski K."/>
            <person name="Boller A."/>
            <person name="Fitzpatrick K."/>
            <person name="Thoma P."/>
            <person name="Moore J."/>
            <person name="Richardson P."/>
        </authorList>
    </citation>
    <scope>NUCLEOTIDE SEQUENCE</scope>
    <source>
        <strain evidence="10">XCL-2</strain>
    </source>
</reference>
<dbReference type="InterPro" id="IPR016181">
    <property type="entry name" value="Acyl_CoA_acyltransferase"/>
</dbReference>
<dbReference type="InterPro" id="IPR001048">
    <property type="entry name" value="Asp/Glu/Uridylate_kinase"/>
</dbReference>
<dbReference type="HAMAP" id="MF_01105">
    <property type="entry name" value="N_acetyl_glu_synth"/>
    <property type="match status" value="1"/>
</dbReference>
<dbReference type="eggNOG" id="COG0548">
    <property type="taxonomic scope" value="Bacteria"/>
</dbReference>
<dbReference type="Gene3D" id="3.40.1160.10">
    <property type="entry name" value="Acetylglutamate kinase-like"/>
    <property type="match status" value="1"/>
</dbReference>
<dbReference type="InterPro" id="IPR000182">
    <property type="entry name" value="GNAT_dom"/>
</dbReference>
<dbReference type="EC" id="2.3.1.1" evidence="8"/>
<evidence type="ECO:0000256" key="2">
    <source>
        <dbReference type="ARBA" id="ARBA00009145"/>
    </source>
</evidence>
<dbReference type="eggNOG" id="COG1246">
    <property type="taxonomic scope" value="Bacteria"/>
</dbReference>
<comment type="pathway">
    <text evidence="1 8">Amino-acid biosynthesis; L-arginine biosynthesis; N(2)-acetyl-L-ornithine from L-glutamate: step 1/4.</text>
</comment>
<keyword evidence="3 8" id="KW-0055">Arginine biosynthesis</keyword>
<dbReference type="UniPathway" id="UPA00068">
    <property type="reaction ID" value="UER00106"/>
</dbReference>
<dbReference type="EMBL" id="CP000109">
    <property type="protein sequence ID" value="ABB41194.1"/>
    <property type="molecule type" value="Genomic_DNA"/>
</dbReference>
<dbReference type="NCBIfam" id="NF003641">
    <property type="entry name" value="PRK05279.1"/>
    <property type="match status" value="1"/>
</dbReference>
<evidence type="ECO:0000256" key="8">
    <source>
        <dbReference type="HAMAP-Rule" id="MF_01105"/>
    </source>
</evidence>
<gene>
    <name evidence="8" type="primary">argA</name>
    <name evidence="10" type="ordered locus">Tcr_0598</name>
</gene>
<keyword evidence="6 8" id="KW-0012">Acyltransferase</keyword>
<dbReference type="PANTHER" id="PTHR30602">
    <property type="entry name" value="AMINO-ACID ACETYLTRANSFERASE"/>
    <property type="match status" value="1"/>
</dbReference>
<evidence type="ECO:0000313" key="10">
    <source>
        <dbReference type="EMBL" id="ABB41194.1"/>
    </source>
</evidence>
<dbReference type="AlphaFoldDB" id="Q31I29"/>
<evidence type="ECO:0000256" key="5">
    <source>
        <dbReference type="ARBA" id="ARBA00022679"/>
    </source>
</evidence>
<protein>
    <recommendedName>
        <fullName evidence="8">Amino-acid acetyltransferase</fullName>
        <ecNumber evidence="8">2.3.1.1</ecNumber>
    </recommendedName>
    <alternativeName>
        <fullName evidence="8">N-acetylglutamate synthase</fullName>
        <shortName evidence="8">AGS</shortName>
        <shortName evidence="8">NAGS</shortName>
    </alternativeName>
</protein>
<keyword evidence="8" id="KW-0963">Cytoplasm</keyword>
<organism evidence="10">
    <name type="scientific">Hydrogenovibrio crunogenus (strain DSM 25203 / XCL-2)</name>
    <name type="common">Thiomicrospira crunogena</name>
    <dbReference type="NCBI Taxonomy" id="317025"/>
    <lineage>
        <taxon>Bacteria</taxon>
        <taxon>Pseudomonadati</taxon>
        <taxon>Pseudomonadota</taxon>
        <taxon>Gammaproteobacteria</taxon>
        <taxon>Thiotrichales</taxon>
        <taxon>Piscirickettsiaceae</taxon>
        <taxon>Hydrogenovibrio</taxon>
    </lineage>
</organism>
<dbReference type="GO" id="GO:0005737">
    <property type="term" value="C:cytoplasm"/>
    <property type="evidence" value="ECO:0007669"/>
    <property type="project" value="UniProtKB-SubCell"/>
</dbReference>
<dbReference type="InterPro" id="IPR033719">
    <property type="entry name" value="NAGS_kin"/>
</dbReference>